<keyword evidence="2" id="KW-1185">Reference proteome</keyword>
<evidence type="ECO:0000313" key="2">
    <source>
        <dbReference type="Proteomes" id="UP000257109"/>
    </source>
</evidence>
<reference evidence="1" key="1">
    <citation type="submission" date="2018-05" db="EMBL/GenBank/DDBJ databases">
        <title>Draft genome of Mucuna pruriens seed.</title>
        <authorList>
            <person name="Nnadi N.E."/>
            <person name="Vos R."/>
            <person name="Hasami M.H."/>
            <person name="Devisetty U.K."/>
            <person name="Aguiy J.C."/>
        </authorList>
    </citation>
    <scope>NUCLEOTIDE SEQUENCE [LARGE SCALE GENOMIC DNA]</scope>
    <source>
        <strain evidence="1">JCA_2017</strain>
    </source>
</reference>
<dbReference type="Proteomes" id="UP000257109">
    <property type="component" value="Unassembled WGS sequence"/>
</dbReference>
<proteinExistence type="predicted"/>
<protein>
    <submittedName>
        <fullName evidence="1">Uncharacterized protein</fullName>
    </submittedName>
</protein>
<gene>
    <name evidence="1" type="ORF">CR513_37876</name>
</gene>
<organism evidence="1 2">
    <name type="scientific">Mucuna pruriens</name>
    <name type="common">Velvet bean</name>
    <name type="synonym">Dolichos pruriens</name>
    <dbReference type="NCBI Taxonomy" id="157652"/>
    <lineage>
        <taxon>Eukaryota</taxon>
        <taxon>Viridiplantae</taxon>
        <taxon>Streptophyta</taxon>
        <taxon>Embryophyta</taxon>
        <taxon>Tracheophyta</taxon>
        <taxon>Spermatophyta</taxon>
        <taxon>Magnoliopsida</taxon>
        <taxon>eudicotyledons</taxon>
        <taxon>Gunneridae</taxon>
        <taxon>Pentapetalae</taxon>
        <taxon>rosids</taxon>
        <taxon>fabids</taxon>
        <taxon>Fabales</taxon>
        <taxon>Fabaceae</taxon>
        <taxon>Papilionoideae</taxon>
        <taxon>50 kb inversion clade</taxon>
        <taxon>NPAAA clade</taxon>
        <taxon>indigoferoid/millettioid clade</taxon>
        <taxon>Phaseoleae</taxon>
        <taxon>Mucuna</taxon>
    </lineage>
</organism>
<sequence length="158" mass="18189">MVVLIKVVKHGRAQSSMLMLAKHYETMLVLSRLGEQNLATIKPNKQEIKKSQITILLFDALAGQKPKFTSDFVQDVDDRKKILLTLYLSWVNVLLVGTLRNKSLLHFFTCEVIESTKIHIDKKFSQVLANNSVLHELSKHINTRYHSLENALSRKRYS</sequence>
<name>A0A371FT15_MUCPR</name>
<comment type="caution">
    <text evidence="1">The sequence shown here is derived from an EMBL/GenBank/DDBJ whole genome shotgun (WGS) entry which is preliminary data.</text>
</comment>
<dbReference type="AlphaFoldDB" id="A0A371FT15"/>
<dbReference type="EMBL" id="QJKJ01007926">
    <property type="protein sequence ID" value="RDX81446.1"/>
    <property type="molecule type" value="Genomic_DNA"/>
</dbReference>
<evidence type="ECO:0000313" key="1">
    <source>
        <dbReference type="EMBL" id="RDX81446.1"/>
    </source>
</evidence>
<accession>A0A371FT15</accession>
<feature type="non-terminal residue" evidence="1">
    <location>
        <position position="1"/>
    </location>
</feature>